<dbReference type="SMART" id="SM00421">
    <property type="entry name" value="HTH_LUXR"/>
    <property type="match status" value="1"/>
</dbReference>
<comment type="caution">
    <text evidence="2">The sequence shown here is derived from an EMBL/GenBank/DDBJ whole genome shotgun (WGS) entry which is preliminary data.</text>
</comment>
<dbReference type="InterPro" id="IPR050471">
    <property type="entry name" value="AB_hydrolase"/>
</dbReference>
<dbReference type="Gene3D" id="1.10.10.10">
    <property type="entry name" value="Winged helix-like DNA-binding domain superfamily/Winged helix DNA-binding domain"/>
    <property type="match status" value="1"/>
</dbReference>
<dbReference type="RefSeq" id="WP_197920484.1">
    <property type="nucleotide sequence ID" value="NZ_CAWPTA010000006.1"/>
</dbReference>
<dbReference type="SUPFAM" id="SSF53474">
    <property type="entry name" value="alpha/beta-Hydrolases"/>
    <property type="match status" value="1"/>
</dbReference>
<gene>
    <name evidence="2" type="ORF">I5L03_04485</name>
</gene>
<keyword evidence="3" id="KW-1185">Reference proteome</keyword>
<accession>A0ABS0N292</accession>
<dbReference type="SUPFAM" id="SSF46894">
    <property type="entry name" value="C-terminal effector domain of the bipartite response regulators"/>
    <property type="match status" value="1"/>
</dbReference>
<evidence type="ECO:0000313" key="2">
    <source>
        <dbReference type="EMBL" id="MBH5321837.1"/>
    </source>
</evidence>
<name>A0ABS0N292_9SPHN</name>
<proteinExistence type="predicted"/>
<feature type="domain" description="HTH luxR-type" evidence="1">
    <location>
        <begin position="195"/>
        <end position="252"/>
    </location>
</feature>
<dbReference type="InterPro" id="IPR000073">
    <property type="entry name" value="AB_hydrolase_1"/>
</dbReference>
<dbReference type="Pfam" id="PF00561">
    <property type="entry name" value="Abhydrolase_1"/>
    <property type="match status" value="1"/>
</dbReference>
<organism evidence="2 3">
    <name type="scientific">Aurantiacibacter sediminis</name>
    <dbReference type="NCBI Taxonomy" id="2793064"/>
    <lineage>
        <taxon>Bacteria</taxon>
        <taxon>Pseudomonadati</taxon>
        <taxon>Pseudomonadota</taxon>
        <taxon>Alphaproteobacteria</taxon>
        <taxon>Sphingomonadales</taxon>
        <taxon>Erythrobacteraceae</taxon>
        <taxon>Aurantiacibacter</taxon>
    </lineage>
</organism>
<dbReference type="PANTHER" id="PTHR43433:SF5">
    <property type="entry name" value="AB HYDROLASE-1 DOMAIN-CONTAINING PROTEIN"/>
    <property type="match status" value="1"/>
</dbReference>
<dbReference type="InterPro" id="IPR036388">
    <property type="entry name" value="WH-like_DNA-bd_sf"/>
</dbReference>
<protein>
    <submittedName>
        <fullName evidence="2">Alpha/beta hydrolase</fullName>
    </submittedName>
</protein>
<sequence>MSEKNVRSPDIDGLIRETYRIVADPMRLDAMQEAIARQSTHLADAAAELDMHFEQASQLFDSLPEREARDFSSFGIDADAVRAAGAPGSLLRLDKSLNILGIDDQRLCSSDLHPGDDFAQWLASDSETMEDALRALAERQTDNAAMVIRFYTSADDLRGTLGLAVKGQPSDAAGVIIRRMGLQWSERDRSVFAEVFGLSDTETELVRFLVEGRSVNDFAADRGRAIGTARTQLKRLQQKLAVGSQGEVISLYAGFIGLLASDSLAEVENGGVFPAKTVEIDGESIRYERVGVAGGTRVILLHGAVEGPFLPDSVIAANRAAGLDLVIPWMPFYTGDQAHLPAPARIESFADKLPAVLDAIGWEDCTIIACSLSTAYGFAALSRHPDRFSGMVLAGMSMPLREIEDRNTMPSSWRAPMELGSHFPRFFELFSRAVFRLAMRGEAHHYFDRLFQDSPRDRATLRNADVARTMRRAAENRPDRFGAAMAHGLAILTTDWSPWLEKCERPVRLIYGAEDVVVPPQQSTDFARRRGLTAVGPIEGVASYCLFQAPAVVFEQVERLHEAD</sequence>
<dbReference type="InterPro" id="IPR000792">
    <property type="entry name" value="Tscrpt_reg_LuxR_C"/>
</dbReference>
<dbReference type="InterPro" id="IPR029058">
    <property type="entry name" value="AB_hydrolase_fold"/>
</dbReference>
<evidence type="ECO:0000259" key="1">
    <source>
        <dbReference type="SMART" id="SM00421"/>
    </source>
</evidence>
<dbReference type="PANTHER" id="PTHR43433">
    <property type="entry name" value="HYDROLASE, ALPHA/BETA FOLD FAMILY PROTEIN"/>
    <property type="match status" value="1"/>
</dbReference>
<dbReference type="Proteomes" id="UP000602442">
    <property type="component" value="Unassembled WGS sequence"/>
</dbReference>
<dbReference type="InterPro" id="IPR016032">
    <property type="entry name" value="Sig_transdc_resp-reg_C-effctor"/>
</dbReference>
<dbReference type="EMBL" id="JAEANY010000001">
    <property type="protein sequence ID" value="MBH5321837.1"/>
    <property type="molecule type" value="Genomic_DNA"/>
</dbReference>
<evidence type="ECO:0000313" key="3">
    <source>
        <dbReference type="Proteomes" id="UP000602442"/>
    </source>
</evidence>
<dbReference type="Gene3D" id="3.40.50.1820">
    <property type="entry name" value="alpha/beta hydrolase"/>
    <property type="match status" value="1"/>
</dbReference>
<reference evidence="2 3" key="1">
    <citation type="submission" date="2020-11" db="EMBL/GenBank/DDBJ databases">
        <title>Erythrobacter sediminis sp. nov., a marine bacterium from a tidal flat of Garorim Bay.</title>
        <authorList>
            <person name="Kim D."/>
            <person name="Yoo Y."/>
            <person name="Kim J.-J."/>
        </authorList>
    </citation>
    <scope>NUCLEOTIDE SEQUENCE [LARGE SCALE GENOMIC DNA]</scope>
    <source>
        <strain evidence="2 3">JGD-13</strain>
    </source>
</reference>
<dbReference type="GO" id="GO:0016787">
    <property type="term" value="F:hydrolase activity"/>
    <property type="evidence" value="ECO:0007669"/>
    <property type="project" value="UniProtKB-KW"/>
</dbReference>
<keyword evidence="2" id="KW-0378">Hydrolase</keyword>